<dbReference type="InterPro" id="IPR015793">
    <property type="entry name" value="Pyrv_Knase_brl"/>
</dbReference>
<dbReference type="SUPFAM" id="SSF50800">
    <property type="entry name" value="PK beta-barrel domain-like"/>
    <property type="match status" value="1"/>
</dbReference>
<dbReference type="RefSeq" id="XP_065329046.1">
    <property type="nucleotide sequence ID" value="XM_065472974.1"/>
</dbReference>
<evidence type="ECO:0000256" key="2">
    <source>
        <dbReference type="ARBA" id="ARBA00004997"/>
    </source>
</evidence>
<reference evidence="16" key="1">
    <citation type="journal article" date="2024" name="BMC Genomics">
        <title>Functional annotation of a divergent genome using sequence and structure-based similarity.</title>
        <authorList>
            <person name="Svedberg D."/>
            <person name="Winiger R.R."/>
            <person name="Berg A."/>
            <person name="Sharma H."/>
            <person name="Tellgren-Roth C."/>
            <person name="Debrunner-Vossbrinck B.A."/>
            <person name="Vossbrinck C.R."/>
            <person name="Barandun J."/>
        </authorList>
    </citation>
    <scope>NUCLEOTIDE SEQUENCE</scope>
    <source>
        <strain evidence="16">Illinois isolate</strain>
    </source>
</reference>
<dbReference type="InterPro" id="IPR036918">
    <property type="entry name" value="Pyrv_Knase_C_sf"/>
</dbReference>
<evidence type="ECO:0000313" key="16">
    <source>
        <dbReference type="EMBL" id="WUR02901.1"/>
    </source>
</evidence>
<keyword evidence="7" id="KW-0547">Nucleotide-binding</keyword>
<dbReference type="InterPro" id="IPR040442">
    <property type="entry name" value="Pyrv_kinase-like_dom_sf"/>
</dbReference>
<accession>A0AAX4JAB5</accession>
<dbReference type="InterPro" id="IPR011037">
    <property type="entry name" value="Pyrv_Knase-like_insert_dom_sf"/>
</dbReference>
<evidence type="ECO:0000256" key="13">
    <source>
        <dbReference type="ARBA" id="ARBA00048152"/>
    </source>
</evidence>
<evidence type="ECO:0000256" key="10">
    <source>
        <dbReference type="ARBA" id="ARBA00022842"/>
    </source>
</evidence>
<dbReference type="Proteomes" id="UP001334084">
    <property type="component" value="Chromosome 3"/>
</dbReference>
<dbReference type="GO" id="GO:0016301">
    <property type="term" value="F:kinase activity"/>
    <property type="evidence" value="ECO:0007669"/>
    <property type="project" value="UniProtKB-KW"/>
</dbReference>
<evidence type="ECO:0000256" key="7">
    <source>
        <dbReference type="ARBA" id="ARBA00022741"/>
    </source>
</evidence>
<dbReference type="PRINTS" id="PR01050">
    <property type="entry name" value="PYRUVTKNASE"/>
</dbReference>
<evidence type="ECO:0000256" key="1">
    <source>
        <dbReference type="ARBA" id="ARBA00001958"/>
    </source>
</evidence>
<evidence type="ECO:0000259" key="15">
    <source>
        <dbReference type="Pfam" id="PF00224"/>
    </source>
</evidence>
<dbReference type="PANTHER" id="PTHR11817">
    <property type="entry name" value="PYRUVATE KINASE"/>
    <property type="match status" value="1"/>
</dbReference>
<dbReference type="NCBIfam" id="TIGR01064">
    <property type="entry name" value="pyruv_kin"/>
    <property type="match status" value="1"/>
</dbReference>
<evidence type="ECO:0000256" key="3">
    <source>
        <dbReference type="ARBA" id="ARBA00008663"/>
    </source>
</evidence>
<keyword evidence="5 14" id="KW-0808">Transferase</keyword>
<dbReference type="Gene3D" id="2.40.33.10">
    <property type="entry name" value="PK beta-barrel domain-like"/>
    <property type="match status" value="1"/>
</dbReference>
<dbReference type="SUPFAM" id="SSF51621">
    <property type="entry name" value="Phosphoenolpyruvate/pyruvate domain"/>
    <property type="match status" value="1"/>
</dbReference>
<evidence type="ECO:0000256" key="11">
    <source>
        <dbReference type="ARBA" id="ARBA00023152"/>
    </source>
</evidence>
<dbReference type="Pfam" id="PF00224">
    <property type="entry name" value="PK"/>
    <property type="match status" value="1"/>
</dbReference>
<evidence type="ECO:0000256" key="12">
    <source>
        <dbReference type="ARBA" id="ARBA00023317"/>
    </source>
</evidence>
<keyword evidence="8 14" id="KW-0418">Kinase</keyword>
<dbReference type="AlphaFoldDB" id="A0AAX4JAB5"/>
<evidence type="ECO:0000256" key="6">
    <source>
        <dbReference type="ARBA" id="ARBA00022723"/>
    </source>
</evidence>
<dbReference type="GO" id="GO:0000287">
    <property type="term" value="F:magnesium ion binding"/>
    <property type="evidence" value="ECO:0007669"/>
    <property type="project" value="InterPro"/>
</dbReference>
<dbReference type="GO" id="GO:0030955">
    <property type="term" value="F:potassium ion binding"/>
    <property type="evidence" value="ECO:0007669"/>
    <property type="project" value="InterPro"/>
</dbReference>
<comment type="catalytic activity">
    <reaction evidence="13 14">
        <text>pyruvate + ATP = phosphoenolpyruvate + ADP + H(+)</text>
        <dbReference type="Rhea" id="RHEA:18157"/>
        <dbReference type="ChEBI" id="CHEBI:15361"/>
        <dbReference type="ChEBI" id="CHEBI:15378"/>
        <dbReference type="ChEBI" id="CHEBI:30616"/>
        <dbReference type="ChEBI" id="CHEBI:58702"/>
        <dbReference type="ChEBI" id="CHEBI:456216"/>
        <dbReference type="EC" id="2.7.1.40"/>
    </reaction>
</comment>
<evidence type="ECO:0000256" key="14">
    <source>
        <dbReference type="RuleBase" id="RU000504"/>
    </source>
</evidence>
<protein>
    <recommendedName>
        <fullName evidence="4 14">Pyruvate kinase</fullName>
        <ecNumber evidence="4 14">2.7.1.40</ecNumber>
    </recommendedName>
</protein>
<evidence type="ECO:0000256" key="5">
    <source>
        <dbReference type="ARBA" id="ARBA00022679"/>
    </source>
</evidence>
<dbReference type="GO" id="GO:0005524">
    <property type="term" value="F:ATP binding"/>
    <property type="evidence" value="ECO:0007669"/>
    <property type="project" value="UniProtKB-KW"/>
</dbReference>
<keyword evidence="6" id="KW-0479">Metal-binding</keyword>
<keyword evidence="12 16" id="KW-0670">Pyruvate</keyword>
<dbReference type="InterPro" id="IPR015813">
    <property type="entry name" value="Pyrv/PenolPyrv_kinase-like_dom"/>
</dbReference>
<name>A0AAX4JAB5_9MICR</name>
<dbReference type="GO" id="GO:0004743">
    <property type="term" value="F:pyruvate kinase activity"/>
    <property type="evidence" value="ECO:0007669"/>
    <property type="project" value="UniProtKB-EC"/>
</dbReference>
<organism evidence="16 17">
    <name type="scientific">Vairimorpha necatrix</name>
    <dbReference type="NCBI Taxonomy" id="6039"/>
    <lineage>
        <taxon>Eukaryota</taxon>
        <taxon>Fungi</taxon>
        <taxon>Fungi incertae sedis</taxon>
        <taxon>Microsporidia</taxon>
        <taxon>Nosematidae</taxon>
        <taxon>Vairimorpha</taxon>
    </lineage>
</organism>
<evidence type="ECO:0000256" key="4">
    <source>
        <dbReference type="ARBA" id="ARBA00012142"/>
    </source>
</evidence>
<keyword evidence="10 14" id="KW-0460">Magnesium</keyword>
<dbReference type="Gene3D" id="3.20.20.60">
    <property type="entry name" value="Phosphoenolpyruvate-binding domains"/>
    <property type="match status" value="1"/>
</dbReference>
<dbReference type="InterPro" id="IPR015806">
    <property type="entry name" value="Pyrv_Knase_insert_dom_sf"/>
</dbReference>
<sequence length="436" mass="49502">MNKIPNLTKIIITLSPKLNNIPALVSFINQGITIFRMNFSHGTEQEHKLLIDNLRQASQKTNTIITICLDTKGQEFRINLTKSSEMNVKDNDIILFTNKKDTEDIFIPIEDFNILNKGMKFFLDDGFLSLEILEVSTNYIKAKALNSHRLKNNKKVNFPGIKFKNSGLIDIDKEDILFGVRNQVDVIFGSFILNKEDVLKIKELCGDIPVYSKIEAIKGVENIDDIIDNSDGIMVARGDLGVETGFVEMFGVMKTLVKKCREKFRPVICATQMLESMTTSTIPLRSEISDIGNAVLDEYDSLMLSGETAVGDFPYLCTAFMQNIIRNAEEHASKKKCSKCPFINQIDSCIILETSSHSIIKSLYNKRLGVNIYVISEDRRFLSIINLYRGIIPLQKSEESVEEIGKKLKEEHGYKKIMHFSFNNETEDLQTINILN</sequence>
<dbReference type="EMBL" id="CP142728">
    <property type="protein sequence ID" value="WUR02901.1"/>
    <property type="molecule type" value="Genomic_DNA"/>
</dbReference>
<keyword evidence="11 14" id="KW-0324">Glycolysis</keyword>
<dbReference type="SUPFAM" id="SSF52935">
    <property type="entry name" value="PK C-terminal domain-like"/>
    <property type="match status" value="1"/>
</dbReference>
<dbReference type="KEGG" id="vnx:VNE69_03121"/>
<dbReference type="GeneID" id="90540717"/>
<feature type="domain" description="Pyruvate kinase barrel" evidence="15">
    <location>
        <begin position="8"/>
        <end position="315"/>
    </location>
</feature>
<dbReference type="EC" id="2.7.1.40" evidence="4 14"/>
<evidence type="ECO:0000256" key="9">
    <source>
        <dbReference type="ARBA" id="ARBA00022840"/>
    </source>
</evidence>
<keyword evidence="17" id="KW-1185">Reference proteome</keyword>
<evidence type="ECO:0000256" key="8">
    <source>
        <dbReference type="ARBA" id="ARBA00022777"/>
    </source>
</evidence>
<comment type="similarity">
    <text evidence="3 14">Belongs to the pyruvate kinase family.</text>
</comment>
<evidence type="ECO:0000313" key="17">
    <source>
        <dbReference type="Proteomes" id="UP001334084"/>
    </source>
</evidence>
<dbReference type="InterPro" id="IPR001697">
    <property type="entry name" value="Pyr_Knase"/>
</dbReference>
<gene>
    <name evidence="16" type="ORF">VNE69_03121</name>
</gene>
<proteinExistence type="inferred from homology"/>
<keyword evidence="9" id="KW-0067">ATP-binding</keyword>
<comment type="cofactor">
    <cofactor evidence="1">
        <name>K(+)</name>
        <dbReference type="ChEBI" id="CHEBI:29103"/>
    </cofactor>
</comment>
<comment type="pathway">
    <text evidence="2 14">Carbohydrate degradation; glycolysis; pyruvate from D-glyceraldehyde 3-phosphate: step 5/5.</text>
</comment>